<proteinExistence type="predicted"/>
<feature type="transmembrane region" description="Helical" evidence="1">
    <location>
        <begin position="9"/>
        <end position="26"/>
    </location>
</feature>
<reference evidence="3 4" key="1">
    <citation type="submission" date="2021-01" db="EMBL/GenBank/DDBJ databases">
        <title>Characterization of a novel blaVMB-2- harboring plasmid in Vibrio diabolicus.</title>
        <authorList>
            <person name="Liu M."/>
        </authorList>
    </citation>
    <scope>NUCLEOTIDE SEQUENCE [LARGE SCALE GENOMIC DNA]</scope>
    <source>
        <strain evidence="3 4">SLV18</strain>
        <plasmid evidence="3 4">pSLV18-213K</plasmid>
    </source>
</reference>
<dbReference type="InterPro" id="IPR009936">
    <property type="entry name" value="DUF1468"/>
</dbReference>
<geneLocation type="plasmid" evidence="3 4">
    <name>pSLV18-213K</name>
</geneLocation>
<sequence>MLNRITKDLSSGITLFILALCGHYYVSTQPVLFPEQFDQNFFPTLILNFILFLSLLLIGSSLRSTRKHPVELKIAAKIKVATFFFALTAYVLVFLNFGFYLPSIVALLVFQYFFARRLHLSNVAVSVMVPSIFYLLFTHIFGVMLP</sequence>
<keyword evidence="1" id="KW-0812">Transmembrane</keyword>
<feature type="domain" description="DUF1468" evidence="2">
    <location>
        <begin position="13"/>
        <end position="146"/>
    </location>
</feature>
<dbReference type="RefSeq" id="WP_203346331.1">
    <property type="nucleotide sequence ID" value="NZ_CP069194.1"/>
</dbReference>
<protein>
    <submittedName>
        <fullName evidence="3">Tripartite tricarboxylate transporter TctB family protein</fullName>
    </submittedName>
</protein>
<evidence type="ECO:0000313" key="3">
    <source>
        <dbReference type="EMBL" id="QRG81515.1"/>
    </source>
</evidence>
<gene>
    <name evidence="3" type="ORF">JOS67_00155</name>
</gene>
<dbReference type="Proteomes" id="UP000596337">
    <property type="component" value="Plasmid pSLV18-213K"/>
</dbReference>
<accession>A0AA92R5J6</accession>
<name>A0AA92R5J6_9VIBR</name>
<dbReference type="AlphaFoldDB" id="A0AA92R5J6"/>
<organism evidence="3 4">
    <name type="scientific">Vibrio diabolicus</name>
    <dbReference type="NCBI Taxonomy" id="50719"/>
    <lineage>
        <taxon>Bacteria</taxon>
        <taxon>Pseudomonadati</taxon>
        <taxon>Pseudomonadota</taxon>
        <taxon>Gammaproteobacteria</taxon>
        <taxon>Vibrionales</taxon>
        <taxon>Vibrionaceae</taxon>
        <taxon>Vibrio</taxon>
        <taxon>Vibrio diabolicus subgroup</taxon>
    </lineage>
</organism>
<evidence type="ECO:0000259" key="2">
    <source>
        <dbReference type="Pfam" id="PF07331"/>
    </source>
</evidence>
<feature type="transmembrane region" description="Helical" evidence="1">
    <location>
        <begin position="122"/>
        <end position="145"/>
    </location>
</feature>
<evidence type="ECO:0000256" key="1">
    <source>
        <dbReference type="SAM" id="Phobius"/>
    </source>
</evidence>
<keyword evidence="1" id="KW-0472">Membrane</keyword>
<dbReference type="Pfam" id="PF07331">
    <property type="entry name" value="TctB"/>
    <property type="match status" value="1"/>
</dbReference>
<evidence type="ECO:0000313" key="4">
    <source>
        <dbReference type="Proteomes" id="UP000596337"/>
    </source>
</evidence>
<keyword evidence="3" id="KW-0614">Plasmid</keyword>
<keyword evidence="1" id="KW-1133">Transmembrane helix</keyword>
<dbReference type="EMBL" id="CP069194">
    <property type="protein sequence ID" value="QRG81515.1"/>
    <property type="molecule type" value="Genomic_DNA"/>
</dbReference>
<feature type="transmembrane region" description="Helical" evidence="1">
    <location>
        <begin position="41"/>
        <end position="62"/>
    </location>
</feature>